<dbReference type="SUPFAM" id="SSF53383">
    <property type="entry name" value="PLP-dependent transferases"/>
    <property type="match status" value="1"/>
</dbReference>
<dbReference type="CDD" id="cd00609">
    <property type="entry name" value="AAT_like"/>
    <property type="match status" value="1"/>
</dbReference>
<evidence type="ECO:0000256" key="6">
    <source>
        <dbReference type="RuleBase" id="RU000481"/>
    </source>
</evidence>
<comment type="caution">
    <text evidence="8">The sequence shown here is derived from an EMBL/GenBank/DDBJ whole genome shotgun (WGS) entry which is preliminary data.</text>
</comment>
<dbReference type="RefSeq" id="WP_342767156.1">
    <property type="nucleotide sequence ID" value="NZ_MPDK01000007.1"/>
</dbReference>
<dbReference type="InterPro" id="IPR015422">
    <property type="entry name" value="PyrdxlP-dep_Trfase_small"/>
</dbReference>
<evidence type="ECO:0000256" key="1">
    <source>
        <dbReference type="ARBA" id="ARBA00001933"/>
    </source>
</evidence>
<evidence type="ECO:0000256" key="5">
    <source>
        <dbReference type="ARBA" id="ARBA00022898"/>
    </source>
</evidence>
<name>A0A2U3D9I3_SULT2</name>
<dbReference type="InterPro" id="IPR015424">
    <property type="entry name" value="PyrdxlP-dep_Trfase"/>
</dbReference>
<dbReference type="GO" id="GO:0030170">
    <property type="term" value="F:pyridoxal phosphate binding"/>
    <property type="evidence" value="ECO:0007669"/>
    <property type="project" value="InterPro"/>
</dbReference>
<dbReference type="FunFam" id="3.40.640.10:FF:000033">
    <property type="entry name" value="Aspartate aminotransferase"/>
    <property type="match status" value="1"/>
</dbReference>
<protein>
    <recommendedName>
        <fullName evidence="6">Aminotransferase</fullName>
        <ecNumber evidence="6">2.6.1.-</ecNumber>
    </recommendedName>
</protein>
<proteinExistence type="inferred from homology"/>
<evidence type="ECO:0000313" key="9">
    <source>
        <dbReference type="Proteomes" id="UP000245380"/>
    </source>
</evidence>
<dbReference type="InterPro" id="IPR015421">
    <property type="entry name" value="PyrdxlP-dep_Trfase_major"/>
</dbReference>
<dbReference type="PANTHER" id="PTHR46383">
    <property type="entry name" value="ASPARTATE AMINOTRANSFERASE"/>
    <property type="match status" value="1"/>
</dbReference>
<keyword evidence="3 6" id="KW-0032">Aminotransferase</keyword>
<dbReference type="Gene3D" id="3.40.640.10">
    <property type="entry name" value="Type I PLP-dependent aspartate aminotransferase-like (Major domain)"/>
    <property type="match status" value="1"/>
</dbReference>
<dbReference type="InterPro" id="IPR050596">
    <property type="entry name" value="AspAT/PAT-like"/>
</dbReference>
<reference evidence="8 9" key="1">
    <citation type="submission" date="2016-11" db="EMBL/GenBank/DDBJ databases">
        <title>Comparative genomics of Acidibacillus ferroxidans species.</title>
        <authorList>
            <person name="Oliveira G."/>
            <person name="Nunes G."/>
            <person name="Oliveira R."/>
            <person name="Araujo F."/>
            <person name="Salim A."/>
            <person name="Scholte L."/>
            <person name="Morais D."/>
            <person name="Nancucheo I."/>
            <person name="Johnson D.B."/>
            <person name="Grail B."/>
            <person name="Bittencourt J."/>
            <person name="Valadares R."/>
        </authorList>
    </citation>
    <scope>NUCLEOTIDE SEQUENCE [LARGE SCALE GENOMIC DNA]</scope>
    <source>
        <strain evidence="8 9">Y002</strain>
    </source>
</reference>
<evidence type="ECO:0000256" key="4">
    <source>
        <dbReference type="ARBA" id="ARBA00022679"/>
    </source>
</evidence>
<keyword evidence="5" id="KW-0663">Pyridoxal phosphate</keyword>
<evidence type="ECO:0000256" key="2">
    <source>
        <dbReference type="ARBA" id="ARBA00007441"/>
    </source>
</evidence>
<comment type="cofactor">
    <cofactor evidence="1 6">
        <name>pyridoxal 5'-phosphate</name>
        <dbReference type="ChEBI" id="CHEBI:597326"/>
    </cofactor>
</comment>
<organism evidence="8 9">
    <name type="scientific">Sulfoacidibacillus thermotolerans</name>
    <name type="common">Acidibacillus sulfuroxidans</name>
    <dbReference type="NCBI Taxonomy" id="1765684"/>
    <lineage>
        <taxon>Bacteria</taxon>
        <taxon>Bacillati</taxon>
        <taxon>Bacillota</taxon>
        <taxon>Bacilli</taxon>
        <taxon>Bacillales</taxon>
        <taxon>Alicyclobacillaceae</taxon>
        <taxon>Sulfoacidibacillus</taxon>
    </lineage>
</organism>
<evidence type="ECO:0000256" key="3">
    <source>
        <dbReference type="ARBA" id="ARBA00022576"/>
    </source>
</evidence>
<accession>A0A2U3D9I3</accession>
<comment type="similarity">
    <text evidence="2 6">Belongs to the class-I pyridoxal-phosphate-dependent aminotransferase family.</text>
</comment>
<evidence type="ECO:0000313" key="8">
    <source>
        <dbReference type="EMBL" id="PWI57936.1"/>
    </source>
</evidence>
<gene>
    <name evidence="8" type="ORF">BM613_05865</name>
</gene>
<dbReference type="Proteomes" id="UP000245380">
    <property type="component" value="Unassembled WGS sequence"/>
</dbReference>
<dbReference type="Pfam" id="PF00155">
    <property type="entry name" value="Aminotran_1_2"/>
    <property type="match status" value="1"/>
</dbReference>
<dbReference type="PANTHER" id="PTHR46383:SF1">
    <property type="entry name" value="ASPARTATE AMINOTRANSFERASE"/>
    <property type="match status" value="1"/>
</dbReference>
<sequence>MLDLSKRARAISPSPTLSIDAKTKALVASGVDVINLSVGEPDFATPDQASLAAIAAITAHFTKYTAVSGILELRQAIAKKLFEENELKYTANEIIVSSGAKQSLYNIFMTILDPQDEVLLPTPYWVSYPEQIRLCEGIPVPLFTDESTQFKITPEQVERAITNKTKAILLNSPSNPTGTVYTPEEIQALADVLARYEIYVISDEIYEQLTYDVSHYSIASIPVMRDRTFVVNGFSKTFAMTGWRVGYVAAPEHLIQAMSSFQSHTTANPSSISQKAALGALGTFDRSTVTEYRKRRDFIVSALSRLEGIECVKPEGAFYVFPKASGVIGRKLTRPNGEKHVIESVDQLCEYLLTDAHLSVVPGTGFGAPNNFRISYATSLTNLEIAADRLRTFFDHLE</sequence>
<dbReference type="PRINTS" id="PR00753">
    <property type="entry name" value="ACCSYNTHASE"/>
</dbReference>
<dbReference type="AlphaFoldDB" id="A0A2U3D9I3"/>
<feature type="domain" description="Aminotransferase class I/classII large" evidence="7">
    <location>
        <begin position="32"/>
        <end position="390"/>
    </location>
</feature>
<dbReference type="GO" id="GO:0006520">
    <property type="term" value="P:amino acid metabolic process"/>
    <property type="evidence" value="ECO:0007669"/>
    <property type="project" value="InterPro"/>
</dbReference>
<evidence type="ECO:0000259" key="7">
    <source>
        <dbReference type="Pfam" id="PF00155"/>
    </source>
</evidence>
<dbReference type="PROSITE" id="PS00105">
    <property type="entry name" value="AA_TRANSFER_CLASS_1"/>
    <property type="match status" value="1"/>
</dbReference>
<dbReference type="Gene3D" id="3.90.1150.10">
    <property type="entry name" value="Aspartate Aminotransferase, domain 1"/>
    <property type="match status" value="1"/>
</dbReference>
<keyword evidence="9" id="KW-1185">Reference proteome</keyword>
<dbReference type="InterPro" id="IPR004838">
    <property type="entry name" value="NHTrfase_class1_PyrdxlP-BS"/>
</dbReference>
<dbReference type="EC" id="2.6.1.-" evidence="6"/>
<dbReference type="InterPro" id="IPR004839">
    <property type="entry name" value="Aminotransferase_I/II_large"/>
</dbReference>
<keyword evidence="4 6" id="KW-0808">Transferase</keyword>
<dbReference type="EMBL" id="MPDK01000007">
    <property type="protein sequence ID" value="PWI57936.1"/>
    <property type="molecule type" value="Genomic_DNA"/>
</dbReference>
<dbReference type="GO" id="GO:0008483">
    <property type="term" value="F:transaminase activity"/>
    <property type="evidence" value="ECO:0007669"/>
    <property type="project" value="UniProtKB-KW"/>
</dbReference>